<dbReference type="Proteomes" id="UP000664405">
    <property type="component" value="Unassembled WGS sequence"/>
</dbReference>
<dbReference type="PANTHER" id="PTHR12126">
    <property type="entry name" value="NADH-UBIQUINONE OXIDOREDUCTASE 39 KDA SUBUNIT-RELATED"/>
    <property type="match status" value="1"/>
</dbReference>
<evidence type="ECO:0000313" key="4">
    <source>
        <dbReference type="Proteomes" id="UP000664405"/>
    </source>
</evidence>
<feature type="transmembrane region" description="Helical" evidence="1">
    <location>
        <begin position="412"/>
        <end position="429"/>
    </location>
</feature>
<dbReference type="InterPro" id="IPR016040">
    <property type="entry name" value="NAD(P)-bd_dom"/>
</dbReference>
<evidence type="ECO:0000256" key="1">
    <source>
        <dbReference type="SAM" id="Phobius"/>
    </source>
</evidence>
<dbReference type="PROSITE" id="PS51257">
    <property type="entry name" value="PROKAR_LIPOPROTEIN"/>
    <property type="match status" value="1"/>
</dbReference>
<feature type="domain" description="NAD(P)-binding" evidence="2">
    <location>
        <begin position="9"/>
        <end position="163"/>
    </location>
</feature>
<proteinExistence type="predicted"/>
<feature type="transmembrane region" description="Helical" evidence="1">
    <location>
        <begin position="312"/>
        <end position="337"/>
    </location>
</feature>
<dbReference type="InterPro" id="IPR051207">
    <property type="entry name" value="ComplexI_NDUFA9_subunit"/>
</dbReference>
<dbReference type="RefSeq" id="WP_206926711.1">
    <property type="nucleotide sequence ID" value="NZ_JAEKJW010000001.1"/>
</dbReference>
<dbReference type="Pfam" id="PF13460">
    <property type="entry name" value="NAD_binding_10"/>
    <property type="match status" value="1"/>
</dbReference>
<dbReference type="AlphaFoldDB" id="A0A8I1M5H3"/>
<protein>
    <submittedName>
        <fullName evidence="3">SDR family oxidoreductase</fullName>
    </submittedName>
</protein>
<dbReference type="InterPro" id="IPR036291">
    <property type="entry name" value="NAD(P)-bd_dom_sf"/>
</dbReference>
<accession>A0A8I1M5H3</accession>
<comment type="caution">
    <text evidence="3">The sequence shown here is derived from an EMBL/GenBank/DDBJ whole genome shotgun (WGS) entry which is preliminary data.</text>
</comment>
<keyword evidence="1" id="KW-1133">Transmembrane helix</keyword>
<dbReference type="InterPro" id="IPR025695">
    <property type="entry name" value="DoxX-like"/>
</dbReference>
<feature type="transmembrane region" description="Helical" evidence="1">
    <location>
        <begin position="357"/>
        <end position="375"/>
    </location>
</feature>
<evidence type="ECO:0000259" key="2">
    <source>
        <dbReference type="Pfam" id="PF13460"/>
    </source>
</evidence>
<evidence type="ECO:0000313" key="3">
    <source>
        <dbReference type="EMBL" id="MBN8195650.1"/>
    </source>
</evidence>
<reference evidence="3" key="1">
    <citation type="submission" date="2020-12" db="EMBL/GenBank/DDBJ databases">
        <title>Oil enriched cultivation method for isolating marine PHA-producing bacteria.</title>
        <authorList>
            <person name="Zheng W."/>
            <person name="Yu S."/>
            <person name="Huang Y."/>
        </authorList>
    </citation>
    <scope>NUCLEOTIDE SEQUENCE</scope>
    <source>
        <strain evidence="3">SY-2-3</strain>
    </source>
</reference>
<keyword evidence="1" id="KW-0472">Membrane</keyword>
<dbReference type="Pfam" id="PF13781">
    <property type="entry name" value="DoxX_3"/>
    <property type="match status" value="1"/>
</dbReference>
<feature type="transmembrane region" description="Helical" evidence="1">
    <location>
        <begin position="382"/>
        <end position="400"/>
    </location>
</feature>
<keyword evidence="1" id="KW-0812">Transmembrane</keyword>
<organism evidence="3 4">
    <name type="scientific">Thalassospira povalilytica</name>
    <dbReference type="NCBI Taxonomy" id="732237"/>
    <lineage>
        <taxon>Bacteria</taxon>
        <taxon>Pseudomonadati</taxon>
        <taxon>Pseudomonadota</taxon>
        <taxon>Alphaproteobacteria</taxon>
        <taxon>Rhodospirillales</taxon>
        <taxon>Thalassospiraceae</taxon>
        <taxon>Thalassospira</taxon>
    </lineage>
</organism>
<sequence length="432" mass="47266">MTMKVYVLGAYGLIGSACVDQLLRNGFTVVGVGRSRRNAHKCNRKITWHFSDISKTSVNEWAELLSDADVIVNAAGALQDGARDNLDAIHVTLIENITRAIEGRDVTFIQISAAGVNENAPTEFMRSKARGDNVLRNSPLSWQIFRPTLVISRDAYGGTAILRAAAAFPFVNLQIFPKTQVQTVSIDDVANAVCSAAKGLLPPCTVTDLTEENSQSFDELKRKIRLWLGLPNWRYTLPIPNFAVWLLGLLADCAGALGWRSPLRTNALKSLENGIAGDAKTWQYHKHLSCRPLEETLSSMPATIQERWFAKLYLMLPLCIVSLSLFWLLSGIIGLYAISDAQQVLSERGMPPSLSTFLVVVGAFADIALGTLVLFRRLGRLACLGMIALSAAYLVSSLFTAPDLWLDPLGPMVKVVPSIVLVIVTLGILDER</sequence>
<dbReference type="EMBL" id="JAEKJW010000001">
    <property type="protein sequence ID" value="MBN8195650.1"/>
    <property type="molecule type" value="Genomic_DNA"/>
</dbReference>
<dbReference type="SUPFAM" id="SSF51735">
    <property type="entry name" value="NAD(P)-binding Rossmann-fold domains"/>
    <property type="match status" value="1"/>
</dbReference>
<name>A0A8I1M5H3_9PROT</name>
<feature type="transmembrane region" description="Helical" evidence="1">
    <location>
        <begin position="242"/>
        <end position="259"/>
    </location>
</feature>
<dbReference type="PANTHER" id="PTHR12126:SF11">
    <property type="entry name" value="NADH DEHYDROGENASE [UBIQUINONE] 1 ALPHA SUBCOMPLEX SUBUNIT 9, MITOCHONDRIAL"/>
    <property type="match status" value="1"/>
</dbReference>
<dbReference type="GO" id="GO:0044877">
    <property type="term" value="F:protein-containing complex binding"/>
    <property type="evidence" value="ECO:0007669"/>
    <property type="project" value="TreeGrafter"/>
</dbReference>
<gene>
    <name evidence="3" type="ORF">JF547_04130</name>
</gene>
<dbReference type="Gene3D" id="3.40.50.720">
    <property type="entry name" value="NAD(P)-binding Rossmann-like Domain"/>
    <property type="match status" value="1"/>
</dbReference>